<keyword evidence="2" id="KW-0051">Antiviral defense</keyword>
<dbReference type="PANTHER" id="PTHR36528:SF1">
    <property type="entry name" value="CRISPR SYSTEM SINGLE-STRAND-SPECIFIC DEOXYRIBONUCLEASE CAS10_CSM1 (SUBTYPE III-A)"/>
    <property type="match status" value="1"/>
</dbReference>
<dbReference type="InterPro" id="IPR043128">
    <property type="entry name" value="Rev_trsase/Diguanyl_cyclase"/>
</dbReference>
<sequence>MIPQTYARALLEVAPSRILASLIDGKDGLPPEWRRLSSYPIRGKPGKFVLKHPINAREKELKNLNGFWFSANDEEKKRFLDALRKAEETVAEELEKAGSIEEFARLWDKLPAELREKYENVLKENGFSPAIAEELINFPADPMIPDQDWLSRLDVYASLRAGKVKLLRFKLSPIQGFIANARPERDLWAGSHILSLLTYLAISKIWRNYGPHSIIFPHLRGQPFFEHELGEHVDKRKLLISNIPNKVLAVVPADANLEALEKDIREGIASFLEHLFEAAWEFYGMGTYFKWSGDYENALRGYFSITLEEIPLEKLKPENVISKKLAEYLKEIPDGEESEIHSYSELFLFLDQLTEFKSRGHVRPEQKAGFKCTLCGEHLAIEGDADYTTVKERWKKFVDNLHNRGIYDIKVGERLCPLCIVKRFYRRYYPLWENNFEVVTLTGEEIGRIGRNIFRARALQGMTFDSVSEVAMRRPTREAIEKDKKEELYVEENGERRPVTWADVYGWVLHNLGIENSESPKFGGSRAADLHSRLGSLLSSLSPLFKKLAPNSEVFYVENIRDIKALAKIYGTDENDPSLRGVNLEDIRDAVKGLAELIGEPPKYYAILKMDGDNMGKIISGDRAVKTLREYALGDAPNLSRPVTPPINIAITRSLSRFAVDKVPAESKRKKTELLYAGGDDVFALIPTDKSVWLAYNLQEHFRTDWDGFESLQGRTTSMSAGLLVVYYKEPLYSAVRRVNELEHLAKESGKNALAIGYLKHSGSYYRIAVNWRLFEGQESSPLQSLLMELQRDEQGLSNKVIYEIADGVDTWPNDPDAVVNLLKYELSRHSNYKEKEDEQVFRRLTEFLWVARHVRVRVSGEDLRKLGLKDDRETATEINKAIEDIIVDDPERGEPDERFGDLERELANFMNDGNGEGLWFKRLTAKLSSMVSENKASEIAGLVLRKQLRGAAHLLKVLLEMGVGA</sequence>
<dbReference type="PANTHER" id="PTHR36528">
    <property type="entry name" value="CRISPR SYSTEM SINGLE-STRAND-SPECIFIC DEOXYRIBONUCLEASE CAS10/CSM1 (SUBTYPE III-A)"/>
    <property type="match status" value="1"/>
</dbReference>
<dbReference type="EMBL" id="JAVDZE010000008">
    <property type="protein sequence ID" value="MDV3104833.1"/>
    <property type="molecule type" value="Genomic_DNA"/>
</dbReference>
<dbReference type="PROSITE" id="PS50887">
    <property type="entry name" value="GGDEF"/>
    <property type="match status" value="1"/>
</dbReference>
<dbReference type="InterPro" id="IPR024615">
    <property type="entry name" value="CRISPR-assoc_Cmr2_N"/>
</dbReference>
<protein>
    <submittedName>
        <fullName evidence="4">Type III-B CRISPR-associated protein Cas10/Cmr2</fullName>
    </submittedName>
</protein>
<comment type="caution">
    <text evidence="4">The sequence shown here is derived from an EMBL/GenBank/DDBJ whole genome shotgun (WGS) entry which is preliminary data.</text>
</comment>
<dbReference type="Pfam" id="PF12469">
    <property type="entry name" value="Cmr2_N"/>
    <property type="match status" value="1"/>
</dbReference>
<dbReference type="Gene3D" id="3.30.70.2220">
    <property type="entry name" value="CRISPR-Cas system, Cmr2 subunit, D1 domain, cysteine cluster"/>
    <property type="match status" value="1"/>
</dbReference>
<reference evidence="4 5" key="1">
    <citation type="submission" date="2023-08" db="EMBL/GenBank/DDBJ databases">
        <title>Draft genome sequence of Thermococcus waiotapuensis WT1T, a thermophilic sulphur-dependent archaeon from order Thermococcales.</title>
        <authorList>
            <person name="Manners S.H."/>
            <person name="Carere C.R."/>
            <person name="Dhami M.K."/>
            <person name="Dobson R.C.J."/>
            <person name="Stott M.B."/>
        </authorList>
    </citation>
    <scope>NUCLEOTIDE SEQUENCE [LARGE SCALE GENOMIC DNA]</scope>
    <source>
        <strain evidence="4 5">WT1</strain>
    </source>
</reference>
<feature type="domain" description="GGDEF" evidence="3">
    <location>
        <begin position="603"/>
        <end position="759"/>
    </location>
</feature>
<dbReference type="Gene3D" id="3.30.70.270">
    <property type="match status" value="1"/>
</dbReference>
<dbReference type="RefSeq" id="WP_315343559.1">
    <property type="nucleotide sequence ID" value="NZ_JAVDZE010000008.1"/>
</dbReference>
<dbReference type="Proteomes" id="UP001245683">
    <property type="component" value="Unassembled WGS sequence"/>
</dbReference>
<dbReference type="InterPro" id="IPR013407">
    <property type="entry name" value="CRISPR-assoc_prot_Cmr2"/>
</dbReference>
<dbReference type="AlphaFoldDB" id="A0AAE4NUX6"/>
<accession>A0AAE4NUX6</accession>
<dbReference type="GO" id="GO:0000166">
    <property type="term" value="F:nucleotide binding"/>
    <property type="evidence" value="ECO:0007669"/>
    <property type="project" value="UniProtKB-KW"/>
</dbReference>
<organism evidence="4 5">
    <name type="scientific">Thermococcus waiotapuensis</name>
    <dbReference type="NCBI Taxonomy" id="90909"/>
    <lineage>
        <taxon>Archaea</taxon>
        <taxon>Methanobacteriati</taxon>
        <taxon>Methanobacteriota</taxon>
        <taxon>Thermococci</taxon>
        <taxon>Thermococcales</taxon>
        <taxon>Thermococcaceae</taxon>
        <taxon>Thermococcus</taxon>
    </lineage>
</organism>
<keyword evidence="1" id="KW-0547">Nucleotide-binding</keyword>
<evidence type="ECO:0000313" key="5">
    <source>
        <dbReference type="Proteomes" id="UP001245683"/>
    </source>
</evidence>
<dbReference type="NCBIfam" id="TIGR02577">
    <property type="entry name" value="cas_TM1794_Cmr2"/>
    <property type="match status" value="1"/>
</dbReference>
<evidence type="ECO:0000256" key="1">
    <source>
        <dbReference type="ARBA" id="ARBA00022741"/>
    </source>
</evidence>
<dbReference type="InterPro" id="IPR000160">
    <property type="entry name" value="GGDEF_dom"/>
</dbReference>
<dbReference type="Gene3D" id="1.20.120.1260">
    <property type="entry name" value="CRISPR-Cas system, Cmr2 subunit, D4 domain, six-helix bundle"/>
    <property type="match status" value="1"/>
</dbReference>
<dbReference type="GO" id="GO:0051607">
    <property type="term" value="P:defense response to virus"/>
    <property type="evidence" value="ECO:0007669"/>
    <property type="project" value="UniProtKB-KW"/>
</dbReference>
<keyword evidence="5" id="KW-1185">Reference proteome</keyword>
<proteinExistence type="predicted"/>
<name>A0AAE4NUX6_9EURY</name>
<dbReference type="Pfam" id="PF22335">
    <property type="entry name" value="Cas10-Cmr2_palm2"/>
    <property type="match status" value="1"/>
</dbReference>
<dbReference type="InterPro" id="IPR054767">
    <property type="entry name" value="Cas10-Cmr2_palm2"/>
</dbReference>
<dbReference type="InterPro" id="IPR038242">
    <property type="entry name" value="Cmr2_N"/>
</dbReference>
<dbReference type="InterPro" id="IPR052117">
    <property type="entry name" value="Cas10/Csm1_subtype-III-A"/>
</dbReference>
<evidence type="ECO:0000256" key="2">
    <source>
        <dbReference type="ARBA" id="ARBA00023118"/>
    </source>
</evidence>
<gene>
    <name evidence="4" type="primary">cas10</name>
    <name evidence="4" type="ORF">RBI02_09855</name>
</gene>
<evidence type="ECO:0000313" key="4">
    <source>
        <dbReference type="EMBL" id="MDV3104833.1"/>
    </source>
</evidence>
<evidence type="ECO:0000259" key="3">
    <source>
        <dbReference type="PROSITE" id="PS50887"/>
    </source>
</evidence>